<evidence type="ECO:0000313" key="7">
    <source>
        <dbReference type="Proteomes" id="UP001501436"/>
    </source>
</evidence>
<dbReference type="InterPro" id="IPR006143">
    <property type="entry name" value="RND_pump_MFP"/>
</dbReference>
<organism evidence="6 7">
    <name type="scientific">Mucilaginibacter defluvii</name>
    <dbReference type="NCBI Taxonomy" id="1196019"/>
    <lineage>
        <taxon>Bacteria</taxon>
        <taxon>Pseudomonadati</taxon>
        <taxon>Bacteroidota</taxon>
        <taxon>Sphingobacteriia</taxon>
        <taxon>Sphingobacteriales</taxon>
        <taxon>Sphingobacteriaceae</taxon>
        <taxon>Mucilaginibacter</taxon>
    </lineage>
</organism>
<dbReference type="NCBIfam" id="TIGR01730">
    <property type="entry name" value="RND_mfp"/>
    <property type="match status" value="1"/>
</dbReference>
<evidence type="ECO:0000259" key="3">
    <source>
        <dbReference type="Pfam" id="PF25973"/>
    </source>
</evidence>
<sequence>MKRKYIIGLIVLVLLALIVFRLASNKKALNEKNKPVQDSVVRIPVKVAQAKELLQAINLVKTGSLAPFKEAQVLSTTNGTIQQLRFNLGDHVTEGQVLAVMDTRIAQLDLQKAQSNAAKLRRDLETYTELLQGQAATQEKVNEINQNYLDAVNQVNQIKKQIADAAVKAPTSGTISEKLVEQGVYANTGTQIATIVNLSQAKVQINLTEAEVYQVKQGQAVKISTDVNPDNVFMGKITFISPQADETHNYRVEVTATNNENNPLRSGTFVTADFSRKTTQNVLFIPRDAITQSVKDASVYVVENNVAHLKPVRTGIEQNGMIQIISGIKAGETVVTSGQINLKDGSPVSISK</sequence>
<dbReference type="RefSeq" id="WP_345332729.1">
    <property type="nucleotide sequence ID" value="NZ_BAABJI010000002.1"/>
</dbReference>
<dbReference type="InterPro" id="IPR058637">
    <property type="entry name" value="YknX-like_C"/>
</dbReference>
<feature type="domain" description="YknX-like beta-barrel" evidence="5">
    <location>
        <begin position="202"/>
        <end position="270"/>
    </location>
</feature>
<dbReference type="Pfam" id="PF25990">
    <property type="entry name" value="Beta-barrel_YknX"/>
    <property type="match status" value="1"/>
</dbReference>
<dbReference type="EMBL" id="BAABJI010000002">
    <property type="protein sequence ID" value="GAA4925624.1"/>
    <property type="molecule type" value="Genomic_DNA"/>
</dbReference>
<dbReference type="Gene3D" id="2.40.50.100">
    <property type="match status" value="2"/>
</dbReference>
<dbReference type="Proteomes" id="UP001501436">
    <property type="component" value="Unassembled WGS sequence"/>
</dbReference>
<dbReference type="SUPFAM" id="SSF111369">
    <property type="entry name" value="HlyD-like secretion proteins"/>
    <property type="match status" value="1"/>
</dbReference>
<feature type="coiled-coil region" evidence="2">
    <location>
        <begin position="103"/>
        <end position="161"/>
    </location>
</feature>
<evidence type="ECO:0000259" key="4">
    <source>
        <dbReference type="Pfam" id="PF25989"/>
    </source>
</evidence>
<feature type="domain" description="YknX-like C-terminal permuted SH3-like" evidence="4">
    <location>
        <begin position="283"/>
        <end position="349"/>
    </location>
</feature>
<gene>
    <name evidence="6" type="ORF">GCM10023313_32740</name>
</gene>
<dbReference type="InterPro" id="IPR058636">
    <property type="entry name" value="Beta-barrel_YknX"/>
</dbReference>
<accession>A0ABP9G505</accession>
<dbReference type="Pfam" id="PF25973">
    <property type="entry name" value="BSH_CzcB"/>
    <property type="match status" value="1"/>
</dbReference>
<dbReference type="Gene3D" id="2.40.30.170">
    <property type="match status" value="1"/>
</dbReference>
<dbReference type="Pfam" id="PF25989">
    <property type="entry name" value="YknX_C"/>
    <property type="match status" value="1"/>
</dbReference>
<dbReference type="Gene3D" id="2.40.420.20">
    <property type="match status" value="1"/>
</dbReference>
<evidence type="ECO:0000259" key="5">
    <source>
        <dbReference type="Pfam" id="PF25990"/>
    </source>
</evidence>
<evidence type="ECO:0000256" key="1">
    <source>
        <dbReference type="ARBA" id="ARBA00009477"/>
    </source>
</evidence>
<comment type="similarity">
    <text evidence="1">Belongs to the membrane fusion protein (MFP) (TC 8.A.1) family.</text>
</comment>
<keyword evidence="7" id="KW-1185">Reference proteome</keyword>
<protein>
    <submittedName>
        <fullName evidence="6">Efflux RND transporter periplasmic adaptor subunit</fullName>
    </submittedName>
</protein>
<dbReference type="InterPro" id="IPR058647">
    <property type="entry name" value="BSH_CzcB-like"/>
</dbReference>
<keyword evidence="2" id="KW-0175">Coiled coil</keyword>
<proteinExistence type="inferred from homology"/>
<reference evidence="7" key="1">
    <citation type="journal article" date="2019" name="Int. J. Syst. Evol. Microbiol.">
        <title>The Global Catalogue of Microorganisms (GCM) 10K type strain sequencing project: providing services to taxonomists for standard genome sequencing and annotation.</title>
        <authorList>
            <consortium name="The Broad Institute Genomics Platform"/>
            <consortium name="The Broad Institute Genome Sequencing Center for Infectious Disease"/>
            <person name="Wu L."/>
            <person name="Ma J."/>
        </authorList>
    </citation>
    <scope>NUCLEOTIDE SEQUENCE [LARGE SCALE GENOMIC DNA]</scope>
    <source>
        <strain evidence="7">JCM 18283</strain>
    </source>
</reference>
<comment type="caution">
    <text evidence="6">The sequence shown here is derived from an EMBL/GenBank/DDBJ whole genome shotgun (WGS) entry which is preliminary data.</text>
</comment>
<dbReference type="PANTHER" id="PTHR30469">
    <property type="entry name" value="MULTIDRUG RESISTANCE PROTEIN MDTA"/>
    <property type="match status" value="1"/>
</dbReference>
<evidence type="ECO:0000256" key="2">
    <source>
        <dbReference type="SAM" id="Coils"/>
    </source>
</evidence>
<name>A0ABP9G505_9SPHI</name>
<evidence type="ECO:0000313" key="6">
    <source>
        <dbReference type="EMBL" id="GAA4925624.1"/>
    </source>
</evidence>
<feature type="domain" description="CzcB-like barrel-sandwich hybrid" evidence="3">
    <location>
        <begin position="70"/>
        <end position="196"/>
    </location>
</feature>